<dbReference type="InterPro" id="IPR035906">
    <property type="entry name" value="MetI-like_sf"/>
</dbReference>
<feature type="transmembrane region" description="Helical" evidence="10">
    <location>
        <begin position="81"/>
        <end position="104"/>
    </location>
</feature>
<feature type="transmembrane region" description="Helical" evidence="10">
    <location>
        <begin position="49"/>
        <end position="69"/>
    </location>
</feature>
<comment type="function">
    <text evidence="1">Part of the binding-protein-dependent transport system for phosphate; probably responsible for the translocation of the substrate across the membrane.</text>
</comment>
<evidence type="ECO:0000313" key="13">
    <source>
        <dbReference type="Proteomes" id="UP000291101"/>
    </source>
</evidence>
<evidence type="ECO:0000313" key="12">
    <source>
        <dbReference type="EMBL" id="RYC07401.1"/>
    </source>
</evidence>
<dbReference type="InterPro" id="IPR005672">
    <property type="entry name" value="Phosphate_PstA"/>
</dbReference>
<keyword evidence="13" id="KW-1185">Reference proteome</keyword>
<dbReference type="Gene3D" id="1.10.3720.10">
    <property type="entry name" value="MetI-like"/>
    <property type="match status" value="1"/>
</dbReference>
<evidence type="ECO:0000256" key="1">
    <source>
        <dbReference type="ARBA" id="ARBA00003510"/>
    </source>
</evidence>
<keyword evidence="6" id="KW-0592">Phosphate transport</keyword>
<gene>
    <name evidence="12" type="primary">pstA</name>
    <name evidence="12" type="ORF">EUA94_13925</name>
</gene>
<dbReference type="GO" id="GO:0035435">
    <property type="term" value="P:phosphate ion transmembrane transport"/>
    <property type="evidence" value="ECO:0007669"/>
    <property type="project" value="InterPro"/>
</dbReference>
<dbReference type="NCBIfam" id="TIGR00974">
    <property type="entry name" value="3a0107s02c"/>
    <property type="match status" value="1"/>
</dbReference>
<keyword evidence="4" id="KW-0813">Transport</keyword>
<accession>A0A4Q2SQG0</accession>
<keyword evidence="7 10" id="KW-0812">Transmembrane</keyword>
<dbReference type="CDD" id="cd06261">
    <property type="entry name" value="TM_PBP2"/>
    <property type="match status" value="1"/>
</dbReference>
<dbReference type="InterPro" id="IPR000515">
    <property type="entry name" value="MetI-like"/>
</dbReference>
<comment type="caution">
    <text evidence="12">The sequence shown here is derived from an EMBL/GenBank/DDBJ whole genome shotgun (WGS) entry which is preliminary data.</text>
</comment>
<dbReference type="PANTHER" id="PTHR42922">
    <property type="entry name" value="PHOSPHATE TRANSPORT SYSTEM PERMEASE PROTEIN PSTA"/>
    <property type="match status" value="1"/>
</dbReference>
<comment type="subcellular location">
    <subcellularLocation>
        <location evidence="2 10">Cell membrane</location>
        <topology evidence="2 10">Multi-pass membrane protein</topology>
    </subcellularLocation>
</comment>
<dbReference type="GO" id="GO:0005886">
    <property type="term" value="C:plasma membrane"/>
    <property type="evidence" value="ECO:0007669"/>
    <property type="project" value="UniProtKB-SubCell"/>
</dbReference>
<dbReference type="EMBL" id="SDWV01000014">
    <property type="protein sequence ID" value="RYC07401.1"/>
    <property type="molecule type" value="Genomic_DNA"/>
</dbReference>
<keyword evidence="5 10" id="KW-1003">Cell membrane</keyword>
<evidence type="ECO:0000256" key="5">
    <source>
        <dbReference type="ARBA" id="ARBA00022475"/>
    </source>
</evidence>
<sequence length="362" mass="38033">MSTVTPTRPVTGSLSLTAAKLPRFAPVLVAVVAAAAAALPVLFLGWGPIAWAILAGLVFLVALPLWARVVEGSRGATDRMVTGLVWAACAIAIVPLLSLLWTVVDRGLPAINTTFLTFSMYRTDLDQEVGIYHALIGTLLITLFAAIISVPIGIMAAIYLIEYGKGSRLARWITFLVDVMTGIPSIVAGLFAFALFILVFGPSTRVGIGGSVALALLMIPIVVRSTEEMLRLVPDELREASYALGVPKWRTIVKVVLPTALGGIVTGVTLAVARVVGETAPLLLIAGLTSRTNFNVFDGRMTTLPVLIFTQNANPGIAETPGGTPPGIEIAWGGALVLIVIVMLLNLVARTIGAIFAPKTGH</sequence>
<dbReference type="RefSeq" id="WP_129427495.1">
    <property type="nucleotide sequence ID" value="NZ_SDWV01000014.1"/>
</dbReference>
<feature type="transmembrane region" description="Helical" evidence="10">
    <location>
        <begin position="131"/>
        <end position="161"/>
    </location>
</feature>
<dbReference type="GO" id="GO:0005315">
    <property type="term" value="F:phosphate transmembrane transporter activity"/>
    <property type="evidence" value="ECO:0007669"/>
    <property type="project" value="InterPro"/>
</dbReference>
<organism evidence="12 13">
    <name type="scientific">Nocardioides zhouii</name>
    <dbReference type="NCBI Taxonomy" id="1168729"/>
    <lineage>
        <taxon>Bacteria</taxon>
        <taxon>Bacillati</taxon>
        <taxon>Actinomycetota</taxon>
        <taxon>Actinomycetes</taxon>
        <taxon>Propionibacteriales</taxon>
        <taxon>Nocardioidaceae</taxon>
        <taxon>Nocardioides</taxon>
    </lineage>
</organism>
<evidence type="ECO:0000256" key="10">
    <source>
        <dbReference type="RuleBase" id="RU363043"/>
    </source>
</evidence>
<dbReference type="AlphaFoldDB" id="A0A4Q2SQG0"/>
<feature type="transmembrane region" description="Helical" evidence="10">
    <location>
        <begin position="24"/>
        <end position="43"/>
    </location>
</feature>
<keyword evidence="8 10" id="KW-1133">Transmembrane helix</keyword>
<name>A0A4Q2SQG0_9ACTN</name>
<reference evidence="12 13" key="1">
    <citation type="submission" date="2019-01" db="EMBL/GenBank/DDBJ databases">
        <title>Novel species of Nocardioides.</title>
        <authorList>
            <person name="Liu Q."/>
            <person name="X Y.-H."/>
        </authorList>
    </citation>
    <scope>NUCLEOTIDE SEQUENCE [LARGE SCALE GENOMIC DNA]</scope>
    <source>
        <strain evidence="12 13">HLT2-9</strain>
    </source>
</reference>
<dbReference type="Pfam" id="PF00528">
    <property type="entry name" value="BPD_transp_1"/>
    <property type="match status" value="1"/>
</dbReference>
<dbReference type="Proteomes" id="UP000291101">
    <property type="component" value="Unassembled WGS sequence"/>
</dbReference>
<feature type="transmembrane region" description="Helical" evidence="10">
    <location>
        <begin position="206"/>
        <end position="223"/>
    </location>
</feature>
<feature type="transmembrane region" description="Helical" evidence="10">
    <location>
        <begin position="330"/>
        <end position="349"/>
    </location>
</feature>
<feature type="transmembrane region" description="Helical" evidence="10">
    <location>
        <begin position="173"/>
        <end position="200"/>
    </location>
</feature>
<evidence type="ECO:0000256" key="9">
    <source>
        <dbReference type="ARBA" id="ARBA00023136"/>
    </source>
</evidence>
<dbReference type="PANTHER" id="PTHR42922:SF1">
    <property type="entry name" value="PHOSPHATE TRANSPORT SYSTEM PERMEASE PROTEIN PSTA"/>
    <property type="match status" value="1"/>
</dbReference>
<protein>
    <recommendedName>
        <fullName evidence="10">Phosphate transport system permease protein PstA</fullName>
    </recommendedName>
</protein>
<proteinExistence type="inferred from homology"/>
<evidence type="ECO:0000256" key="3">
    <source>
        <dbReference type="ARBA" id="ARBA00007069"/>
    </source>
</evidence>
<evidence type="ECO:0000259" key="11">
    <source>
        <dbReference type="PROSITE" id="PS50928"/>
    </source>
</evidence>
<dbReference type="OrthoDB" id="9775069at2"/>
<comment type="similarity">
    <text evidence="3 10">Belongs to the binding-protein-dependent transport system permease family. CysTW subfamily.</text>
</comment>
<evidence type="ECO:0000256" key="2">
    <source>
        <dbReference type="ARBA" id="ARBA00004651"/>
    </source>
</evidence>
<dbReference type="SUPFAM" id="SSF161098">
    <property type="entry name" value="MetI-like"/>
    <property type="match status" value="1"/>
</dbReference>
<feature type="domain" description="ABC transmembrane type-1" evidence="11">
    <location>
        <begin position="135"/>
        <end position="349"/>
    </location>
</feature>
<evidence type="ECO:0000256" key="4">
    <source>
        <dbReference type="ARBA" id="ARBA00022448"/>
    </source>
</evidence>
<keyword evidence="9 10" id="KW-0472">Membrane</keyword>
<evidence type="ECO:0000256" key="8">
    <source>
        <dbReference type="ARBA" id="ARBA00022989"/>
    </source>
</evidence>
<evidence type="ECO:0000256" key="7">
    <source>
        <dbReference type="ARBA" id="ARBA00022692"/>
    </source>
</evidence>
<dbReference type="PROSITE" id="PS50928">
    <property type="entry name" value="ABC_TM1"/>
    <property type="match status" value="1"/>
</dbReference>
<dbReference type="InterPro" id="IPR051408">
    <property type="entry name" value="Phosphate_transprt_permease"/>
</dbReference>
<evidence type="ECO:0000256" key="6">
    <source>
        <dbReference type="ARBA" id="ARBA00022592"/>
    </source>
</evidence>
<feature type="transmembrane region" description="Helical" evidence="10">
    <location>
        <begin position="255"/>
        <end position="276"/>
    </location>
</feature>